<dbReference type="Pfam" id="PF13360">
    <property type="entry name" value="PQQ_2"/>
    <property type="match status" value="1"/>
</dbReference>
<comment type="caution">
    <text evidence="6">The sequence shown here is derived from an EMBL/GenBank/DDBJ whole genome shotgun (WGS) entry which is preliminary data.</text>
</comment>
<dbReference type="PANTHER" id="PTHR34512:SF30">
    <property type="entry name" value="OUTER MEMBRANE PROTEIN ASSEMBLY FACTOR BAMB"/>
    <property type="match status" value="1"/>
</dbReference>
<dbReference type="InterPro" id="IPR011047">
    <property type="entry name" value="Quinoprotein_ADH-like_sf"/>
</dbReference>
<protein>
    <recommendedName>
        <fullName evidence="4">Outer membrane protein assembly factor BamB</fullName>
    </recommendedName>
</protein>
<dbReference type="Proteomes" id="UP000294887">
    <property type="component" value="Unassembled WGS sequence"/>
</dbReference>
<dbReference type="RefSeq" id="WP_131906811.1">
    <property type="nucleotide sequence ID" value="NZ_BAAAFU010000001.1"/>
</dbReference>
<comment type="similarity">
    <text evidence="4">Belongs to the BamB family.</text>
</comment>
<dbReference type="InterPro" id="IPR002372">
    <property type="entry name" value="PQQ_rpt_dom"/>
</dbReference>
<dbReference type="PANTHER" id="PTHR34512">
    <property type="entry name" value="CELL SURFACE PROTEIN"/>
    <property type="match status" value="1"/>
</dbReference>
<dbReference type="InterPro" id="IPR018391">
    <property type="entry name" value="PQQ_b-propeller_rpt"/>
</dbReference>
<keyword evidence="1 4" id="KW-0732">Signal</keyword>
<dbReference type="AlphaFoldDB" id="A0A4R1EWE2"/>
<dbReference type="GO" id="GO:0009279">
    <property type="term" value="C:cell outer membrane"/>
    <property type="evidence" value="ECO:0007669"/>
    <property type="project" value="UniProtKB-SubCell"/>
</dbReference>
<evidence type="ECO:0000313" key="7">
    <source>
        <dbReference type="Proteomes" id="UP000294887"/>
    </source>
</evidence>
<evidence type="ECO:0000256" key="4">
    <source>
        <dbReference type="HAMAP-Rule" id="MF_00923"/>
    </source>
</evidence>
<dbReference type="OrthoDB" id="5173551at2"/>
<keyword evidence="7" id="KW-1185">Reference proteome</keyword>
<evidence type="ECO:0000259" key="5">
    <source>
        <dbReference type="Pfam" id="PF13360"/>
    </source>
</evidence>
<dbReference type="EMBL" id="SMFQ01000004">
    <property type="protein sequence ID" value="TCJ85100.1"/>
    <property type="molecule type" value="Genomic_DNA"/>
</dbReference>
<evidence type="ECO:0000313" key="6">
    <source>
        <dbReference type="EMBL" id="TCJ85100.1"/>
    </source>
</evidence>
<dbReference type="InterPro" id="IPR017687">
    <property type="entry name" value="BamB"/>
</dbReference>
<gene>
    <name evidence="4" type="primary">bamB</name>
    <name evidence="6" type="ORF">EV695_3066</name>
</gene>
<sequence length="390" mass="41509">MTLKPYVLLLIGLFALQSGCSQITGKKSAPAPLKALKAVTPTIKASTDWQIATGSAMGENKVHPFIDKQYVFVAGGTSASAWQKSNGKMLWRSAIGETISAGVNGNFSNSNTVNTNQVFIGTTNGNAISLDAKTGKILWIERLSSEILSVSASANNRVIFRTVDGKLHALQVTTGELVWQRSQRPPALSQLGAGVPILVPPLVIAGFDNGKVAAYNIENGQGIWEAILALPRASTEPEQITDVDGKIKQLGNALFAASMNGSSTGINIENGKKAWSRAYSTPTGVNANQLGLYSSDDKGNVWKYDPQTGEPVWSMDDLQRRLPSVPAIVGSSDIVITDKQGNIHWINATNGKFSARSKGDPRGYSIEPEVDGNSIFALGKGGILTKVTKR</sequence>
<evidence type="ECO:0000256" key="1">
    <source>
        <dbReference type="ARBA" id="ARBA00022729"/>
    </source>
</evidence>
<dbReference type="Gene3D" id="2.130.10.10">
    <property type="entry name" value="YVTN repeat-like/Quinoprotein amine dehydrogenase"/>
    <property type="match status" value="1"/>
</dbReference>
<dbReference type="GO" id="GO:0051205">
    <property type="term" value="P:protein insertion into membrane"/>
    <property type="evidence" value="ECO:0007669"/>
    <property type="project" value="UniProtKB-UniRule"/>
</dbReference>
<name>A0A4R1EWE2_9GAMM</name>
<feature type="domain" description="Pyrrolo-quinoline quinone repeat" evidence="5">
    <location>
        <begin position="81"/>
        <end position="314"/>
    </location>
</feature>
<organism evidence="6 7">
    <name type="scientific">Cocleimonas flava</name>
    <dbReference type="NCBI Taxonomy" id="634765"/>
    <lineage>
        <taxon>Bacteria</taxon>
        <taxon>Pseudomonadati</taxon>
        <taxon>Pseudomonadota</taxon>
        <taxon>Gammaproteobacteria</taxon>
        <taxon>Thiotrichales</taxon>
        <taxon>Thiotrichaceae</taxon>
        <taxon>Cocleimonas</taxon>
    </lineage>
</organism>
<dbReference type="HAMAP" id="MF_00923">
    <property type="entry name" value="OM_assembly_BamB"/>
    <property type="match status" value="1"/>
</dbReference>
<comment type="function">
    <text evidence="4">Part of the outer membrane protein assembly complex, which is involved in assembly and insertion of beta-barrel proteins into the outer membrane.</text>
</comment>
<accession>A0A4R1EWE2</accession>
<comment type="subcellular location">
    <subcellularLocation>
        <location evidence="4">Cell outer membrane</location>
    </subcellularLocation>
</comment>
<keyword evidence="2 4" id="KW-0472">Membrane</keyword>
<dbReference type="SUPFAM" id="SSF50998">
    <property type="entry name" value="Quinoprotein alcohol dehydrogenase-like"/>
    <property type="match status" value="1"/>
</dbReference>
<reference evidence="6 7" key="1">
    <citation type="submission" date="2019-03" db="EMBL/GenBank/DDBJ databases">
        <title>Genomic Encyclopedia of Type Strains, Phase IV (KMG-IV): sequencing the most valuable type-strain genomes for metagenomic binning, comparative biology and taxonomic classification.</title>
        <authorList>
            <person name="Goeker M."/>
        </authorList>
    </citation>
    <scope>NUCLEOTIDE SEQUENCE [LARGE SCALE GENOMIC DNA]</scope>
    <source>
        <strain evidence="6 7">DSM 24830</strain>
    </source>
</reference>
<evidence type="ECO:0000256" key="2">
    <source>
        <dbReference type="ARBA" id="ARBA00023136"/>
    </source>
</evidence>
<dbReference type="GO" id="GO:0043165">
    <property type="term" value="P:Gram-negative-bacterium-type cell outer membrane assembly"/>
    <property type="evidence" value="ECO:0007669"/>
    <property type="project" value="UniProtKB-UniRule"/>
</dbReference>
<evidence type="ECO:0000256" key="3">
    <source>
        <dbReference type="ARBA" id="ARBA00023237"/>
    </source>
</evidence>
<dbReference type="SMART" id="SM00564">
    <property type="entry name" value="PQQ"/>
    <property type="match status" value="6"/>
</dbReference>
<keyword evidence="3 4" id="KW-0998">Cell outer membrane</keyword>
<proteinExistence type="inferred from homology"/>
<comment type="subunit">
    <text evidence="4">Part of the Bam complex.</text>
</comment>
<dbReference type="InterPro" id="IPR015943">
    <property type="entry name" value="WD40/YVTN_repeat-like_dom_sf"/>
</dbReference>